<evidence type="ECO:0000259" key="1">
    <source>
        <dbReference type="Pfam" id="PF26390"/>
    </source>
</evidence>
<feature type="domain" description="Magnetosome protein MamS/MamX" evidence="1">
    <location>
        <begin position="22"/>
        <end position="95"/>
    </location>
</feature>
<sequence>MHFLLLVVLAVIPKYFYNVRDTATVKGEVLSVEREQIEGSEVYHVVLSFKSIDTTLKVVLGPAWFIKEVPRRGDSCVVSGSVFRTEDGIYLIARKLFNSRTKTSMSLRTESGFPLWYRQRASGRFMNRAEGGQNRQRQR</sequence>
<evidence type="ECO:0000313" key="2">
    <source>
        <dbReference type="EMBL" id="HGB35853.1"/>
    </source>
</evidence>
<dbReference type="AlphaFoldDB" id="A0A7V3KNI9"/>
<accession>A0A7V3KNI9</accession>
<organism evidence="2">
    <name type="scientific">candidate division WOR-3 bacterium</name>
    <dbReference type="NCBI Taxonomy" id="2052148"/>
    <lineage>
        <taxon>Bacteria</taxon>
        <taxon>Bacteria division WOR-3</taxon>
    </lineage>
</organism>
<reference evidence="2" key="1">
    <citation type="journal article" date="2020" name="mSystems">
        <title>Genome- and Community-Level Interaction Insights into Carbon Utilization and Element Cycling Functions of Hydrothermarchaeota in Hydrothermal Sediment.</title>
        <authorList>
            <person name="Zhou Z."/>
            <person name="Liu Y."/>
            <person name="Xu W."/>
            <person name="Pan J."/>
            <person name="Luo Z.H."/>
            <person name="Li M."/>
        </authorList>
    </citation>
    <scope>NUCLEOTIDE SEQUENCE [LARGE SCALE GENOMIC DNA]</scope>
    <source>
        <strain evidence="2">SpSt-754</strain>
    </source>
</reference>
<gene>
    <name evidence="2" type="ORF">ENV38_02960</name>
</gene>
<dbReference type="InterPro" id="IPR058837">
    <property type="entry name" value="MamS_MamX_dom"/>
</dbReference>
<dbReference type="EMBL" id="DTGD01000111">
    <property type="protein sequence ID" value="HGB35853.1"/>
    <property type="molecule type" value="Genomic_DNA"/>
</dbReference>
<comment type="caution">
    <text evidence="2">The sequence shown here is derived from an EMBL/GenBank/DDBJ whole genome shotgun (WGS) entry which is preliminary data.</text>
</comment>
<name>A0A7V3KNI9_UNCW3</name>
<proteinExistence type="predicted"/>
<dbReference type="Pfam" id="PF26390">
    <property type="entry name" value="MamS_MamX"/>
    <property type="match status" value="1"/>
</dbReference>
<protein>
    <recommendedName>
        <fullName evidence="1">Magnetosome protein MamS/MamX domain-containing protein</fullName>
    </recommendedName>
</protein>